<accession>A0A1Y2HUQ3</accession>
<dbReference type="EMBL" id="MCFL01000009">
    <property type="protein sequence ID" value="ORZ38348.1"/>
    <property type="molecule type" value="Genomic_DNA"/>
</dbReference>
<proteinExistence type="predicted"/>
<evidence type="ECO:0000313" key="2">
    <source>
        <dbReference type="Proteomes" id="UP000193411"/>
    </source>
</evidence>
<dbReference type="SUPFAM" id="SSF140860">
    <property type="entry name" value="Pseudo ankyrin repeat-like"/>
    <property type="match status" value="1"/>
</dbReference>
<protein>
    <submittedName>
        <fullName evidence="1">Uncharacterized protein</fullName>
    </submittedName>
</protein>
<dbReference type="InterPro" id="IPR052050">
    <property type="entry name" value="SecEffector_AnkRepeat"/>
</dbReference>
<dbReference type="PANTHER" id="PTHR46586:SF3">
    <property type="entry name" value="ANKYRIN REPEAT-CONTAINING PROTEIN"/>
    <property type="match status" value="1"/>
</dbReference>
<evidence type="ECO:0000313" key="1">
    <source>
        <dbReference type="EMBL" id="ORZ38348.1"/>
    </source>
</evidence>
<name>A0A1Y2HUQ3_9FUNG</name>
<reference evidence="1 2" key="1">
    <citation type="submission" date="2016-07" db="EMBL/GenBank/DDBJ databases">
        <title>Pervasive Adenine N6-methylation of Active Genes in Fungi.</title>
        <authorList>
            <consortium name="DOE Joint Genome Institute"/>
            <person name="Mondo S.J."/>
            <person name="Dannebaum R.O."/>
            <person name="Kuo R.C."/>
            <person name="Labutti K."/>
            <person name="Haridas S."/>
            <person name="Kuo A."/>
            <person name="Salamov A."/>
            <person name="Ahrendt S.R."/>
            <person name="Lipzen A."/>
            <person name="Sullivan W."/>
            <person name="Andreopoulos W.B."/>
            <person name="Clum A."/>
            <person name="Lindquist E."/>
            <person name="Daum C."/>
            <person name="Ramamoorthy G.K."/>
            <person name="Gryganskyi A."/>
            <person name="Culley D."/>
            <person name="Magnuson J.K."/>
            <person name="James T.Y."/>
            <person name="O'Malley M.A."/>
            <person name="Stajich J.E."/>
            <person name="Spatafora J.W."/>
            <person name="Visel A."/>
            <person name="Grigoriev I.V."/>
        </authorList>
    </citation>
    <scope>NUCLEOTIDE SEQUENCE [LARGE SCALE GENOMIC DNA]</scope>
    <source>
        <strain evidence="1 2">PL171</strain>
    </source>
</reference>
<organism evidence="1 2">
    <name type="scientific">Catenaria anguillulae PL171</name>
    <dbReference type="NCBI Taxonomy" id="765915"/>
    <lineage>
        <taxon>Eukaryota</taxon>
        <taxon>Fungi</taxon>
        <taxon>Fungi incertae sedis</taxon>
        <taxon>Blastocladiomycota</taxon>
        <taxon>Blastocladiomycetes</taxon>
        <taxon>Blastocladiales</taxon>
        <taxon>Catenariaceae</taxon>
        <taxon>Catenaria</taxon>
    </lineage>
</organism>
<dbReference type="Proteomes" id="UP000193411">
    <property type="component" value="Unassembled WGS sequence"/>
</dbReference>
<dbReference type="PANTHER" id="PTHR46586">
    <property type="entry name" value="ANKYRIN REPEAT-CONTAINING PROTEIN"/>
    <property type="match status" value="1"/>
</dbReference>
<keyword evidence="2" id="KW-1185">Reference proteome</keyword>
<gene>
    <name evidence="1" type="ORF">BCR44DRAFT_311413</name>
</gene>
<dbReference type="AlphaFoldDB" id="A0A1Y2HUQ3"/>
<sequence>MSSSFSLTTELNNHILAIAVHSLVDPRPGCKDASFLLPILNVAGPRSEYPDVTKTAIARVCWWIDHDVASRLGDLNLLQLLDSMAAVRPLQWSRRAMDNASTNGHVQVLEYWLRVKGAMRCVYSDKAIVGGARNGHRHVLEWWIGVQAELSLPHTEAELHQMIVEQLAFGGHCDLLQWWTVEFTDKLPTQPVTAHVLAHAIAGAFSRPGTTDLTAAYRIMTAHQIDFKCPRFASAFAEERTQSLLTNTLSANIHITRNLAFATWAFLHKHDLATALNQLDLLASVRDAGTDVLNLTYLRMTKENIGEMYVAASLAGSVRTLKWLVRVDSILQDSPQPVVLEVIVRSMRHAAAKGHVAILGWWWDQSPYLDDCIDDALEACPTLFDSAILDAVTNDQVDVLEWFWEEMFCWDTTHFRWPAGLVRHASRFGSVNTLQWWRQYGEERQIAMDPDAVDVASANGQLKAVEFWFEQGMIQLDRYQGISPFTDRDEVADLHVDGGWQGERARDQVFAWWILSGMAAARPFSVLVGLSLSTYPILLQMFLHKFLPNVHICPSHDMLRLAHLKQPVLLACKVRGRGYDSMADYWNCLDVGVVDPLLQDRQQRIESRLQGYPMDGLQEWSALDRMLLFTCSSDIEYRTLGLGLGCIDCGYIALPAP</sequence>
<dbReference type="OrthoDB" id="58683at2759"/>
<comment type="caution">
    <text evidence="1">The sequence shown here is derived from an EMBL/GenBank/DDBJ whole genome shotgun (WGS) entry which is preliminary data.</text>
</comment>